<organism evidence="1 2">
    <name type="scientific">Chondromyces apiculatus DSM 436</name>
    <dbReference type="NCBI Taxonomy" id="1192034"/>
    <lineage>
        <taxon>Bacteria</taxon>
        <taxon>Pseudomonadati</taxon>
        <taxon>Myxococcota</taxon>
        <taxon>Polyangia</taxon>
        <taxon>Polyangiales</taxon>
        <taxon>Polyangiaceae</taxon>
        <taxon>Chondromyces</taxon>
    </lineage>
</organism>
<protein>
    <submittedName>
        <fullName evidence="1">Uncharacterized protein</fullName>
    </submittedName>
</protein>
<dbReference type="STRING" id="1192034.CAP_8690"/>
<dbReference type="EMBL" id="ASRX01000009">
    <property type="protein sequence ID" value="EYF07567.1"/>
    <property type="molecule type" value="Genomic_DNA"/>
</dbReference>
<name>A0A017TFA4_9BACT</name>
<evidence type="ECO:0000313" key="2">
    <source>
        <dbReference type="Proteomes" id="UP000019678"/>
    </source>
</evidence>
<reference evidence="1 2" key="1">
    <citation type="submission" date="2013-05" db="EMBL/GenBank/DDBJ databases">
        <title>Genome assembly of Chondromyces apiculatus DSM 436.</title>
        <authorList>
            <person name="Sharma G."/>
            <person name="Khatri I."/>
            <person name="Kaur C."/>
            <person name="Mayilraj S."/>
            <person name="Subramanian S."/>
        </authorList>
    </citation>
    <scope>NUCLEOTIDE SEQUENCE [LARGE SCALE GENOMIC DNA]</scope>
    <source>
        <strain evidence="1 2">DSM 436</strain>
    </source>
</reference>
<comment type="caution">
    <text evidence="1">The sequence shown here is derived from an EMBL/GenBank/DDBJ whole genome shotgun (WGS) entry which is preliminary data.</text>
</comment>
<keyword evidence="2" id="KW-1185">Reference proteome</keyword>
<dbReference type="eggNOG" id="ENOG5031CSU">
    <property type="taxonomic scope" value="Bacteria"/>
</dbReference>
<dbReference type="OrthoDB" id="5509367at2"/>
<dbReference type="AlphaFoldDB" id="A0A017TFA4"/>
<proteinExistence type="predicted"/>
<dbReference type="Proteomes" id="UP000019678">
    <property type="component" value="Unassembled WGS sequence"/>
</dbReference>
<dbReference type="RefSeq" id="WP_044237474.1">
    <property type="nucleotide sequence ID" value="NZ_ASRX01000009.1"/>
</dbReference>
<gene>
    <name evidence="1" type="ORF">CAP_8690</name>
</gene>
<evidence type="ECO:0000313" key="1">
    <source>
        <dbReference type="EMBL" id="EYF07567.1"/>
    </source>
</evidence>
<sequence>MPKPDPRALLRQASTYLKAHPEEVVRGLRGALGLRVGVPIDALRYLVREFAGGKKAPKDIVLEAAPPGLRVSMTVKVMGMPLRVALVVFAEELDVRADAVLVGLRIADLKLTVLGDGDSPLAGLLRSGALDISQPGNLVSFLPKRPAALVEAKDDRITLDLLKDPQVAANPKVAQMLRVLTPVLGVRALKTKDDHLDVHLRATPRGFRAALRAAGVGV</sequence>
<accession>A0A017TFA4</accession>